<dbReference type="RefSeq" id="WP_191843753.1">
    <property type="nucleotide sequence ID" value="NZ_BAAALB010000038.1"/>
</dbReference>
<feature type="binding site" evidence="3">
    <location>
        <position position="1026"/>
    </location>
    <ligand>
        <name>Mg(2+)</name>
        <dbReference type="ChEBI" id="CHEBI:18420"/>
        <label>1</label>
    </ligand>
</feature>
<dbReference type="InterPro" id="IPR027417">
    <property type="entry name" value="P-loop_NTPase"/>
</dbReference>
<sequence length="1077" mass="114733">MAWFWRKRRRAAAAAVPAPTEPMVNRKLELELLRDHMETVGGGRGHAVLLLGDSGVGKSRLVAELVRESEQLQMVAILSRGLGRGAEPLLPVKDALREYLGTTPDKVRRTLLSAAPRLLDSIPFIGAFLGKIGETLVDSRSLYGASLDGIYEELSRVLLGVSERHGLCFVVEDLHDADQDTLYFVNYLLGKIRGRRVLVLMTAQSEQLREAPNLQLLTARWSAEGLAALTVTPLERAHVGEYVRSVLALGGEPDEGLIDQVFRLTGGNPFYLKETLHILSGTGGDGAIADDAVLKLPPGLDAVVRQRLARADADVRELLDAAAVVADGSQDIEAVLHVMEAPMGKAVRLLRRACELGILQEGPAGEISFVHGIMRNAVYGELGAAARKYLHSRAAEWFDERAQPASAAGHFERAGRTADMVRTALQAAAHAEQQGLYHSALFHYQKARPHMAIEEIGPRLGRALITLGDWAGADEVIRLLPADDSGTCLLRSQLCFVRGDFEGSLAAARTALADPDVDRVAVLHRIGDIELYLGNFDDARQYAEQAQAAADGAPIPSALLCALLGAISYFRDELDAAETYYRRGLDLIAALPEQQQDALIETMLRGNLANVALTRGDLVTATEIHAAALKKRREVADVRGALHSMHALGMCHLRAGDTAAAVELFEQTEQLAASLGETLERAKVAQTRGLLALEQGEVEQAYDLIRGALDSFGQSQCRYDITHARVALSMAAAAAGREREAVELGALARADVAAHGYGLLRRMYPETVFSLAERIGGSLTAYACGDALGLPYETYPPEGPSGASTEEIETVHAREGWEVGSTSDDTALTLLVGEYLLNTGGDGGAEGFLALLGERAGEIKGLGPSTTKAVEHFAETGQIAQDQAGNTNGAAMRALPVGWTVGIGDRARLQERVAELSRPTHRSPDALVAACVIAECGAWAAEGASRSLLMEIATEAAAQATQAYEATTSVSDALARVADGTWTVPDHGPSMDPAETVSAVLYCVHTGQPLREAIVTAIGLGGDADTVAAMTGGLLGAAYTREQVMAQLPYASELKIPDGDRTAALAEGLVALRQAGR</sequence>
<dbReference type="Gene3D" id="1.10.4080.10">
    <property type="entry name" value="ADP-ribosylation/Crystallin J1"/>
    <property type="match status" value="1"/>
</dbReference>
<feature type="domain" description="Orc1-like AAA ATPase" evidence="4">
    <location>
        <begin position="24"/>
        <end position="199"/>
    </location>
</feature>
<dbReference type="GO" id="GO:0005737">
    <property type="term" value="C:cytoplasm"/>
    <property type="evidence" value="ECO:0007669"/>
    <property type="project" value="TreeGrafter"/>
</dbReference>
<evidence type="ECO:0000259" key="4">
    <source>
        <dbReference type="Pfam" id="PF13191"/>
    </source>
</evidence>
<dbReference type="Proteomes" id="UP000619293">
    <property type="component" value="Unassembled WGS sequence"/>
</dbReference>
<dbReference type="GO" id="GO:0005524">
    <property type="term" value="F:ATP binding"/>
    <property type="evidence" value="ECO:0007669"/>
    <property type="project" value="UniProtKB-KW"/>
</dbReference>
<dbReference type="InterPro" id="IPR011990">
    <property type="entry name" value="TPR-like_helical_dom_sf"/>
</dbReference>
<dbReference type="Pfam" id="PF03747">
    <property type="entry name" value="ADP_ribosyl_GH"/>
    <property type="match status" value="1"/>
</dbReference>
<dbReference type="SUPFAM" id="SSF52540">
    <property type="entry name" value="P-loop containing nucleoside triphosphate hydrolases"/>
    <property type="match status" value="1"/>
</dbReference>
<protein>
    <recommendedName>
        <fullName evidence="4">Orc1-like AAA ATPase domain-containing protein</fullName>
    </recommendedName>
</protein>
<proteinExistence type="predicted"/>
<name>A0A8J3JWE0_9ACTN</name>
<comment type="cofactor">
    <cofactor evidence="3">
        <name>Mg(2+)</name>
        <dbReference type="ChEBI" id="CHEBI:18420"/>
    </cofactor>
    <text evidence="3">Binds 2 magnesium ions per subunit.</text>
</comment>
<feature type="binding site" evidence="3">
    <location>
        <position position="1025"/>
    </location>
    <ligand>
        <name>Mg(2+)</name>
        <dbReference type="ChEBI" id="CHEBI:18420"/>
        <label>1</label>
    </ligand>
</feature>
<comment type="caution">
    <text evidence="5">The sequence shown here is derived from an EMBL/GenBank/DDBJ whole genome shotgun (WGS) entry which is preliminary data.</text>
</comment>
<feature type="binding site" evidence="3">
    <location>
        <position position="824"/>
    </location>
    <ligand>
        <name>Mg(2+)</name>
        <dbReference type="ChEBI" id="CHEBI:18420"/>
        <label>1</label>
    </ligand>
</feature>
<dbReference type="InterPro" id="IPR005502">
    <property type="entry name" value="Ribosyl_crysJ1"/>
</dbReference>
<gene>
    <name evidence="5" type="ORF">Cch02nite_57860</name>
</gene>
<dbReference type="InterPro" id="IPR041664">
    <property type="entry name" value="AAA_16"/>
</dbReference>
<dbReference type="PANTHER" id="PTHR16305:SF28">
    <property type="entry name" value="GUANYLATE CYCLASE DOMAIN-CONTAINING PROTEIN"/>
    <property type="match status" value="1"/>
</dbReference>
<evidence type="ECO:0000313" key="6">
    <source>
        <dbReference type="Proteomes" id="UP000619293"/>
    </source>
</evidence>
<dbReference type="SUPFAM" id="SSF48452">
    <property type="entry name" value="TPR-like"/>
    <property type="match status" value="1"/>
</dbReference>
<keyword evidence="3" id="KW-0460">Magnesium</keyword>
<dbReference type="PANTHER" id="PTHR16305">
    <property type="entry name" value="TESTICULAR SOLUBLE ADENYLYL CYCLASE"/>
    <property type="match status" value="1"/>
</dbReference>
<dbReference type="GO" id="GO:0004016">
    <property type="term" value="F:adenylate cyclase activity"/>
    <property type="evidence" value="ECO:0007669"/>
    <property type="project" value="TreeGrafter"/>
</dbReference>
<keyword evidence="1" id="KW-0547">Nucleotide-binding</keyword>
<keyword evidence="2" id="KW-0067">ATP-binding</keyword>
<dbReference type="InterPro" id="IPR036705">
    <property type="entry name" value="Ribosyl_crysJ1_sf"/>
</dbReference>
<reference evidence="5 6" key="1">
    <citation type="submission" date="2021-01" db="EMBL/GenBank/DDBJ databases">
        <title>Whole genome shotgun sequence of Catellatospora chokoriensis NBRC 107358.</title>
        <authorList>
            <person name="Komaki H."/>
            <person name="Tamura T."/>
        </authorList>
    </citation>
    <scope>NUCLEOTIDE SEQUENCE [LARGE SCALE GENOMIC DNA]</scope>
    <source>
        <strain evidence="5 6">NBRC 107358</strain>
    </source>
</reference>
<feature type="binding site" evidence="3">
    <location>
        <position position="825"/>
    </location>
    <ligand>
        <name>Mg(2+)</name>
        <dbReference type="ChEBI" id="CHEBI:18420"/>
        <label>1</label>
    </ligand>
</feature>
<dbReference type="SMART" id="SM00028">
    <property type="entry name" value="TPR"/>
    <property type="match status" value="5"/>
</dbReference>
<keyword evidence="6" id="KW-1185">Reference proteome</keyword>
<evidence type="ECO:0000256" key="3">
    <source>
        <dbReference type="PIRSR" id="PIRSR605502-1"/>
    </source>
</evidence>
<dbReference type="Gene3D" id="1.25.40.10">
    <property type="entry name" value="Tetratricopeptide repeat domain"/>
    <property type="match status" value="2"/>
</dbReference>
<dbReference type="EMBL" id="BONG01000044">
    <property type="protein sequence ID" value="GIF92342.1"/>
    <property type="molecule type" value="Genomic_DNA"/>
</dbReference>
<dbReference type="GO" id="GO:0046872">
    <property type="term" value="F:metal ion binding"/>
    <property type="evidence" value="ECO:0007669"/>
    <property type="project" value="UniProtKB-KW"/>
</dbReference>
<keyword evidence="3" id="KW-0479">Metal-binding</keyword>
<organism evidence="5 6">
    <name type="scientific">Catellatospora chokoriensis</name>
    <dbReference type="NCBI Taxonomy" id="310353"/>
    <lineage>
        <taxon>Bacteria</taxon>
        <taxon>Bacillati</taxon>
        <taxon>Actinomycetota</taxon>
        <taxon>Actinomycetes</taxon>
        <taxon>Micromonosporales</taxon>
        <taxon>Micromonosporaceae</taxon>
        <taxon>Catellatospora</taxon>
    </lineage>
</organism>
<accession>A0A8J3JWE0</accession>
<feature type="binding site" evidence="3">
    <location>
        <position position="823"/>
    </location>
    <ligand>
        <name>Mg(2+)</name>
        <dbReference type="ChEBI" id="CHEBI:18420"/>
        <label>1</label>
    </ligand>
</feature>
<dbReference type="InterPro" id="IPR019734">
    <property type="entry name" value="TPR_rpt"/>
</dbReference>
<evidence type="ECO:0000256" key="2">
    <source>
        <dbReference type="ARBA" id="ARBA00022840"/>
    </source>
</evidence>
<dbReference type="SUPFAM" id="SSF101478">
    <property type="entry name" value="ADP-ribosylglycohydrolase"/>
    <property type="match status" value="1"/>
</dbReference>
<evidence type="ECO:0000256" key="1">
    <source>
        <dbReference type="ARBA" id="ARBA00022741"/>
    </source>
</evidence>
<dbReference type="Pfam" id="PF13191">
    <property type="entry name" value="AAA_16"/>
    <property type="match status" value="1"/>
</dbReference>
<feature type="binding site" evidence="3">
    <location>
        <position position="1023"/>
    </location>
    <ligand>
        <name>Mg(2+)</name>
        <dbReference type="ChEBI" id="CHEBI:18420"/>
        <label>1</label>
    </ligand>
</feature>
<dbReference type="Pfam" id="PF13424">
    <property type="entry name" value="TPR_12"/>
    <property type="match status" value="1"/>
</dbReference>
<evidence type="ECO:0000313" key="5">
    <source>
        <dbReference type="EMBL" id="GIF92342.1"/>
    </source>
</evidence>
<dbReference type="AlphaFoldDB" id="A0A8J3JWE0"/>